<keyword evidence="4" id="KW-1185">Reference proteome</keyword>
<feature type="chain" id="PRO_5025600130" description="SnoaL-like domain-containing protein" evidence="1">
    <location>
        <begin position="17"/>
        <end position="202"/>
    </location>
</feature>
<proteinExistence type="predicted"/>
<dbReference type="PROSITE" id="PS51257">
    <property type="entry name" value="PROKAR_LIPOPROTEIN"/>
    <property type="match status" value="1"/>
</dbReference>
<keyword evidence="1" id="KW-0732">Signal</keyword>
<organism evidence="3 4">
    <name type="scientific">Pontiella sulfatireligans</name>
    <dbReference type="NCBI Taxonomy" id="2750658"/>
    <lineage>
        <taxon>Bacteria</taxon>
        <taxon>Pseudomonadati</taxon>
        <taxon>Kiritimatiellota</taxon>
        <taxon>Kiritimatiellia</taxon>
        <taxon>Kiritimatiellales</taxon>
        <taxon>Pontiellaceae</taxon>
        <taxon>Pontiella</taxon>
    </lineage>
</organism>
<reference evidence="3 4" key="1">
    <citation type="submission" date="2019-04" db="EMBL/GenBank/DDBJ databases">
        <authorList>
            <person name="Van Vliet M D."/>
        </authorList>
    </citation>
    <scope>NUCLEOTIDE SEQUENCE [LARGE SCALE GENOMIC DNA]</scope>
    <source>
        <strain evidence="3 4">F21</strain>
    </source>
</reference>
<dbReference type="InterPro" id="IPR037401">
    <property type="entry name" value="SnoaL-like"/>
</dbReference>
<evidence type="ECO:0000313" key="4">
    <source>
        <dbReference type="Proteomes" id="UP000346198"/>
    </source>
</evidence>
<evidence type="ECO:0000256" key="1">
    <source>
        <dbReference type="SAM" id="SignalP"/>
    </source>
</evidence>
<dbReference type="EMBL" id="CAAHFH010000002">
    <property type="protein sequence ID" value="VGO21160.1"/>
    <property type="molecule type" value="Genomic_DNA"/>
</dbReference>
<protein>
    <recommendedName>
        <fullName evidence="2">SnoaL-like domain-containing protein</fullName>
    </recommendedName>
</protein>
<feature type="signal peptide" evidence="1">
    <location>
        <begin position="1"/>
        <end position="16"/>
    </location>
</feature>
<name>A0A6C2ULN3_9BACT</name>
<dbReference type="RefSeq" id="WP_168433359.1">
    <property type="nucleotide sequence ID" value="NZ_CAAHFH010000002.1"/>
</dbReference>
<evidence type="ECO:0000259" key="2">
    <source>
        <dbReference type="Pfam" id="PF12680"/>
    </source>
</evidence>
<dbReference type="Gene3D" id="3.10.450.50">
    <property type="match status" value="1"/>
</dbReference>
<dbReference type="InterPro" id="IPR032710">
    <property type="entry name" value="NTF2-like_dom_sf"/>
</dbReference>
<feature type="domain" description="SnoaL-like" evidence="2">
    <location>
        <begin position="66"/>
        <end position="167"/>
    </location>
</feature>
<dbReference type="AlphaFoldDB" id="A0A6C2ULN3"/>
<gene>
    <name evidence="3" type="ORF">SCARR_03231</name>
</gene>
<evidence type="ECO:0000313" key="3">
    <source>
        <dbReference type="EMBL" id="VGO21160.1"/>
    </source>
</evidence>
<accession>A0A6C2ULN3</accession>
<sequence length="202" mass="22836">MVRRTLSLKTALIAFAFMIGMTGCTSKSKIMTPDPSEHKTALKRAEGIPSMEPGGETEQAALKRFNEFYAEYSVAAIKAGVREVYAEDAWFGDPFHVVEGIDDIEHYFLVMAEPVEECTFTVDSMQRSGSDYFSRWTMVLKSKAVKGEPIRAIGMSHVRYNAEGKIVFQQDYWDTSVMLDRIPVVGFWTRLVKGRIEKGLEK</sequence>
<dbReference type="Pfam" id="PF12680">
    <property type="entry name" value="SnoaL_2"/>
    <property type="match status" value="1"/>
</dbReference>
<dbReference type="Proteomes" id="UP000346198">
    <property type="component" value="Unassembled WGS sequence"/>
</dbReference>
<dbReference type="SUPFAM" id="SSF54427">
    <property type="entry name" value="NTF2-like"/>
    <property type="match status" value="1"/>
</dbReference>